<dbReference type="PROSITE" id="PS51469">
    <property type="entry name" value="SUN"/>
    <property type="match status" value="1"/>
</dbReference>
<dbReference type="Proteomes" id="UP000886653">
    <property type="component" value="Unassembled WGS sequence"/>
</dbReference>
<feature type="compositionally biased region" description="Polar residues" evidence="5">
    <location>
        <begin position="536"/>
        <end position="549"/>
    </location>
</feature>
<dbReference type="EMBL" id="MU167226">
    <property type="protein sequence ID" value="KAG0149639.1"/>
    <property type="molecule type" value="Genomic_DNA"/>
</dbReference>
<dbReference type="PANTHER" id="PTHR12953:SF0">
    <property type="entry name" value="SUN DOMAIN-CONTAINING OSSIFICATION FACTOR"/>
    <property type="match status" value="1"/>
</dbReference>
<gene>
    <name evidence="7" type="ORF">CROQUDRAFT_104977</name>
</gene>
<reference evidence="7" key="1">
    <citation type="submission" date="2013-11" db="EMBL/GenBank/DDBJ databases">
        <title>Genome sequence of the fusiform rust pathogen reveals effectors for host alternation and coevolution with pine.</title>
        <authorList>
            <consortium name="DOE Joint Genome Institute"/>
            <person name="Smith K."/>
            <person name="Pendleton A."/>
            <person name="Kubisiak T."/>
            <person name="Anderson C."/>
            <person name="Salamov A."/>
            <person name="Aerts A."/>
            <person name="Riley R."/>
            <person name="Clum A."/>
            <person name="Lindquist E."/>
            <person name="Ence D."/>
            <person name="Campbell M."/>
            <person name="Kronenberg Z."/>
            <person name="Feau N."/>
            <person name="Dhillon B."/>
            <person name="Hamelin R."/>
            <person name="Burleigh J."/>
            <person name="Smith J."/>
            <person name="Yandell M."/>
            <person name="Nelson C."/>
            <person name="Grigoriev I."/>
            <person name="Davis J."/>
        </authorList>
    </citation>
    <scope>NUCLEOTIDE SEQUENCE</scope>
    <source>
        <strain evidence="7">G11</strain>
    </source>
</reference>
<protein>
    <recommendedName>
        <fullName evidence="6">SUN domain-containing protein</fullName>
    </recommendedName>
</protein>
<dbReference type="Pfam" id="PF07738">
    <property type="entry name" value="Sad1_UNC"/>
    <property type="match status" value="1"/>
</dbReference>
<proteinExistence type="predicted"/>
<organism evidence="7 8">
    <name type="scientific">Cronartium quercuum f. sp. fusiforme G11</name>
    <dbReference type="NCBI Taxonomy" id="708437"/>
    <lineage>
        <taxon>Eukaryota</taxon>
        <taxon>Fungi</taxon>
        <taxon>Dikarya</taxon>
        <taxon>Basidiomycota</taxon>
        <taxon>Pucciniomycotina</taxon>
        <taxon>Pucciniomycetes</taxon>
        <taxon>Pucciniales</taxon>
        <taxon>Coleosporiaceae</taxon>
        <taxon>Cronartium</taxon>
    </lineage>
</organism>
<dbReference type="GO" id="GO:0016020">
    <property type="term" value="C:membrane"/>
    <property type="evidence" value="ECO:0007669"/>
    <property type="project" value="InterPro"/>
</dbReference>
<feature type="compositionally biased region" description="Polar residues" evidence="5">
    <location>
        <begin position="837"/>
        <end position="859"/>
    </location>
</feature>
<dbReference type="OrthoDB" id="266334at2759"/>
<feature type="domain" description="SUN" evidence="6">
    <location>
        <begin position="236"/>
        <end position="412"/>
    </location>
</feature>
<dbReference type="GO" id="GO:0005737">
    <property type="term" value="C:cytoplasm"/>
    <property type="evidence" value="ECO:0007669"/>
    <property type="project" value="TreeGrafter"/>
</dbReference>
<dbReference type="AlphaFoldDB" id="A0A9P6NPF2"/>
<dbReference type="InterPro" id="IPR045120">
    <property type="entry name" value="Suco/Slp1-like"/>
</dbReference>
<dbReference type="GO" id="GO:0012505">
    <property type="term" value="C:endomembrane system"/>
    <property type="evidence" value="ECO:0007669"/>
    <property type="project" value="UniProtKB-SubCell"/>
</dbReference>
<evidence type="ECO:0000256" key="2">
    <source>
        <dbReference type="ARBA" id="ARBA00022692"/>
    </source>
</evidence>
<keyword evidence="3" id="KW-1133">Transmembrane helix</keyword>
<comment type="caution">
    <text evidence="7">The sequence shown here is derived from an EMBL/GenBank/DDBJ whole genome shotgun (WGS) entry which is preliminary data.</text>
</comment>
<feature type="region of interest" description="Disordered" evidence="5">
    <location>
        <begin position="833"/>
        <end position="874"/>
    </location>
</feature>
<feature type="region of interest" description="Disordered" evidence="5">
    <location>
        <begin position="57"/>
        <end position="104"/>
    </location>
</feature>
<evidence type="ECO:0000256" key="5">
    <source>
        <dbReference type="SAM" id="MobiDB-lite"/>
    </source>
</evidence>
<comment type="subcellular location">
    <subcellularLocation>
        <location evidence="1">Endomembrane system</location>
    </subcellularLocation>
</comment>
<feature type="compositionally biased region" description="Low complexity" evidence="5">
    <location>
        <begin position="210"/>
        <end position="224"/>
    </location>
</feature>
<accession>A0A9P6NPF2</accession>
<feature type="compositionally biased region" description="Low complexity" evidence="5">
    <location>
        <begin position="148"/>
        <end position="161"/>
    </location>
</feature>
<feature type="compositionally biased region" description="Polar residues" evidence="5">
    <location>
        <begin position="801"/>
        <end position="816"/>
    </location>
</feature>
<dbReference type="InterPro" id="IPR012919">
    <property type="entry name" value="SUN_dom"/>
</dbReference>
<feature type="compositionally biased region" description="Polar residues" evidence="5">
    <location>
        <begin position="459"/>
        <end position="468"/>
    </location>
</feature>
<evidence type="ECO:0000313" key="7">
    <source>
        <dbReference type="EMBL" id="KAG0149639.1"/>
    </source>
</evidence>
<keyword evidence="2" id="KW-0812">Transmembrane</keyword>
<evidence type="ECO:0000313" key="8">
    <source>
        <dbReference type="Proteomes" id="UP000886653"/>
    </source>
</evidence>
<evidence type="ECO:0000259" key="6">
    <source>
        <dbReference type="PROSITE" id="PS51469"/>
    </source>
</evidence>
<feature type="compositionally biased region" description="Basic and acidic residues" evidence="5">
    <location>
        <begin position="557"/>
        <end position="573"/>
    </location>
</feature>
<feature type="compositionally biased region" description="Polar residues" evidence="5">
    <location>
        <begin position="476"/>
        <end position="493"/>
    </location>
</feature>
<feature type="compositionally biased region" description="Low complexity" evidence="5">
    <location>
        <begin position="62"/>
        <end position="87"/>
    </location>
</feature>
<dbReference type="PANTHER" id="PTHR12953">
    <property type="entry name" value="MEMBRANE PROTEIN CH1 RELATED"/>
    <property type="match status" value="1"/>
</dbReference>
<evidence type="ECO:0000256" key="3">
    <source>
        <dbReference type="ARBA" id="ARBA00022989"/>
    </source>
</evidence>
<dbReference type="Gene3D" id="2.60.120.260">
    <property type="entry name" value="Galactose-binding domain-like"/>
    <property type="match status" value="1"/>
</dbReference>
<name>A0A9P6NPF2_9BASI</name>
<sequence>MYSTAQLMRSNLIIFNLFQFIRLSQPQLQIPPQPISLNSLTIWSRFESNSIDQINTCPANPLPTKISTPSTSTSTSTPSASLPPSKTIIKSTNTKNEPSIDNPTIPKLLSFSEWKAKGGHQSRKHYKRNETPSQQPSSVPIQTDNHSIFKSSSTPSPIISSQQQVTDSILYPELDFALPTQALRNYSQNSYPTEPYDQRDPLSQPSIPDLNLSNASSASSSSSSFPPSQQTSELLNLSETIYHPDPNTGTNTKHDPLIKLSSRTNYASFDCSASIHRSSKLTKSASSILNEKKDKYMLTPCRNKNKNFIIFELCDEIEIDHIILANFEFFSSMFKSFKVFVSNSGLEEGNGGKGIDWVYVGLFRTRNVRGIQVFPIKHLKGFYRYVRLDFLSHYGSEYYCPLSLVRIYGLTQIDAYRRDEEIERRRAMEMELEEDIIHDDETDDEEQIRVGDQTIFNLSTQNQSLPNESLEDVSNSEEFSVQRSSVETESDSINPFPAPTGTPILSDSSTPKNEEGTETFPEPLPVTEETERAPVSESSEGVQHMSESVASPGLRSTTKEENITEDIMAEKLSESNTNNEEPMIVRQPSRSVDEESIRKTSSRQIPPLPPSNEKNSVITATQATESIFGQIMKRLNALESNLDLTLRYVEDQVQLVERWILRLDKLIISHSASFLSLLGILIFLSITKFHTNISSFNDSNKERSNETKLRKRLVKKGIRSPLRSSSPQRTKNIRQVESPKRVVKLLGLPRKPRSLELSPIKNNNHTIRRPIKNSNYQNNHIEVIRNEMINRNFHGRERFESGSQIDWSTETSSCSNTEDEEKIKIDKIEIEPKIKNDLTNQSQPLTPQQKNHPSLNQDPPSYHTIRSDSNLGLS</sequence>
<keyword evidence="8" id="KW-1185">Reference proteome</keyword>
<feature type="region of interest" description="Disordered" evidence="5">
    <location>
        <begin position="459"/>
        <end position="615"/>
    </location>
</feature>
<feature type="compositionally biased region" description="Polar residues" evidence="5">
    <location>
        <begin position="131"/>
        <end position="146"/>
    </location>
</feature>
<feature type="region of interest" description="Disordered" evidence="5">
    <location>
        <begin position="119"/>
        <end position="161"/>
    </location>
</feature>
<evidence type="ECO:0000256" key="1">
    <source>
        <dbReference type="ARBA" id="ARBA00004308"/>
    </source>
</evidence>
<keyword evidence="4" id="KW-0472">Membrane</keyword>
<feature type="region of interest" description="Disordered" evidence="5">
    <location>
        <begin position="187"/>
        <end position="230"/>
    </location>
</feature>
<feature type="region of interest" description="Disordered" evidence="5">
    <location>
        <begin position="800"/>
        <end position="820"/>
    </location>
</feature>
<feature type="compositionally biased region" description="Polar residues" evidence="5">
    <location>
        <begin position="88"/>
        <end position="102"/>
    </location>
</feature>
<dbReference type="GO" id="GO:0034975">
    <property type="term" value="P:protein folding in endoplasmic reticulum"/>
    <property type="evidence" value="ECO:0007669"/>
    <property type="project" value="TreeGrafter"/>
</dbReference>
<evidence type="ECO:0000256" key="4">
    <source>
        <dbReference type="ARBA" id="ARBA00023136"/>
    </source>
</evidence>